<protein>
    <submittedName>
        <fullName evidence="2">Uncharacterized protein</fullName>
    </submittedName>
</protein>
<dbReference type="OrthoDB" id="5426872at2759"/>
<evidence type="ECO:0000313" key="2">
    <source>
        <dbReference type="EMBL" id="KAF2015902.1"/>
    </source>
</evidence>
<evidence type="ECO:0000313" key="3">
    <source>
        <dbReference type="Proteomes" id="UP000799778"/>
    </source>
</evidence>
<accession>A0A6A5XRU4</accession>
<dbReference type="AlphaFoldDB" id="A0A6A5XRU4"/>
<dbReference type="Proteomes" id="UP000799778">
    <property type="component" value="Unassembled WGS sequence"/>
</dbReference>
<feature type="compositionally biased region" description="Basic and acidic residues" evidence="1">
    <location>
        <begin position="75"/>
        <end position="104"/>
    </location>
</feature>
<feature type="compositionally biased region" description="Basic and acidic residues" evidence="1">
    <location>
        <begin position="164"/>
        <end position="178"/>
    </location>
</feature>
<organism evidence="2 3">
    <name type="scientific">Aaosphaeria arxii CBS 175.79</name>
    <dbReference type="NCBI Taxonomy" id="1450172"/>
    <lineage>
        <taxon>Eukaryota</taxon>
        <taxon>Fungi</taxon>
        <taxon>Dikarya</taxon>
        <taxon>Ascomycota</taxon>
        <taxon>Pezizomycotina</taxon>
        <taxon>Dothideomycetes</taxon>
        <taxon>Pleosporomycetidae</taxon>
        <taxon>Pleosporales</taxon>
        <taxon>Pleosporales incertae sedis</taxon>
        <taxon>Aaosphaeria</taxon>
    </lineage>
</organism>
<keyword evidence="3" id="KW-1185">Reference proteome</keyword>
<gene>
    <name evidence="2" type="ORF">BU24DRAFT_187484</name>
</gene>
<sequence>MGPETLPPYRHVSSNPIGNEDAAEMLATFIKNSEIHPHLHPDALITPTGVQFGSHGGPSGGVVMHNLRRVAAGLRGEHLEPEPSPEPEERNGQDGRKNKRKVFDDDQEAATGDGGEEWQDKSEYEREEGRVEIEEIGDRDNFVASGVDVPEVEGGEEEGDEGQVGEKRKANVDKEARKLAKKARHKEFKKSKGKKNKTED</sequence>
<dbReference type="EMBL" id="ML978069">
    <property type="protein sequence ID" value="KAF2015902.1"/>
    <property type="molecule type" value="Genomic_DNA"/>
</dbReference>
<name>A0A6A5XRU4_9PLEO</name>
<proteinExistence type="predicted"/>
<dbReference type="RefSeq" id="XP_033384241.1">
    <property type="nucleotide sequence ID" value="XM_033521673.1"/>
</dbReference>
<evidence type="ECO:0000256" key="1">
    <source>
        <dbReference type="SAM" id="MobiDB-lite"/>
    </source>
</evidence>
<feature type="compositionally biased region" description="Acidic residues" evidence="1">
    <location>
        <begin position="150"/>
        <end position="163"/>
    </location>
</feature>
<dbReference type="GeneID" id="54279070"/>
<feature type="compositionally biased region" description="Basic and acidic residues" evidence="1">
    <location>
        <begin position="118"/>
        <end position="141"/>
    </location>
</feature>
<feature type="region of interest" description="Disordered" evidence="1">
    <location>
        <begin position="73"/>
        <end position="200"/>
    </location>
</feature>
<feature type="compositionally biased region" description="Basic residues" evidence="1">
    <location>
        <begin position="179"/>
        <end position="200"/>
    </location>
</feature>
<reference evidence="2" key="1">
    <citation type="journal article" date="2020" name="Stud. Mycol.">
        <title>101 Dothideomycetes genomes: a test case for predicting lifestyles and emergence of pathogens.</title>
        <authorList>
            <person name="Haridas S."/>
            <person name="Albert R."/>
            <person name="Binder M."/>
            <person name="Bloem J."/>
            <person name="Labutti K."/>
            <person name="Salamov A."/>
            <person name="Andreopoulos B."/>
            <person name="Baker S."/>
            <person name="Barry K."/>
            <person name="Bills G."/>
            <person name="Bluhm B."/>
            <person name="Cannon C."/>
            <person name="Castanera R."/>
            <person name="Culley D."/>
            <person name="Daum C."/>
            <person name="Ezra D."/>
            <person name="Gonzalez J."/>
            <person name="Henrissat B."/>
            <person name="Kuo A."/>
            <person name="Liang C."/>
            <person name="Lipzen A."/>
            <person name="Lutzoni F."/>
            <person name="Magnuson J."/>
            <person name="Mondo S."/>
            <person name="Nolan M."/>
            <person name="Ohm R."/>
            <person name="Pangilinan J."/>
            <person name="Park H.-J."/>
            <person name="Ramirez L."/>
            <person name="Alfaro M."/>
            <person name="Sun H."/>
            <person name="Tritt A."/>
            <person name="Yoshinaga Y."/>
            <person name="Zwiers L.-H."/>
            <person name="Turgeon B."/>
            <person name="Goodwin S."/>
            <person name="Spatafora J."/>
            <person name="Crous P."/>
            <person name="Grigoriev I."/>
        </authorList>
    </citation>
    <scope>NUCLEOTIDE SEQUENCE</scope>
    <source>
        <strain evidence="2">CBS 175.79</strain>
    </source>
</reference>